<reference evidence="2" key="1">
    <citation type="submission" date="2017-11" db="EMBL/GenBank/DDBJ databases">
        <title>Complete Genome Sequence from Moraxella oslensis YHS isolated from human skin.</title>
        <authorList>
            <person name="Lee K."/>
            <person name="Lim J.Y."/>
            <person name="Hwang I."/>
        </authorList>
    </citation>
    <scope>NUCLEOTIDE SEQUENCE</scope>
    <source>
        <strain evidence="2">YHS</strain>
    </source>
</reference>
<dbReference type="InterPro" id="IPR002725">
    <property type="entry name" value="YgjP-like_metallopeptidase"/>
</dbReference>
<accession>A0AAD0AWW5</accession>
<dbReference type="CDD" id="cd07344">
    <property type="entry name" value="M48_yhfN_like"/>
    <property type="match status" value="1"/>
</dbReference>
<evidence type="ECO:0000313" key="2">
    <source>
        <dbReference type="EMBL" id="ATW70745.1"/>
    </source>
</evidence>
<keyword evidence="2" id="KW-0378">Hydrolase</keyword>
<dbReference type="PANTHER" id="PTHR30399:SF1">
    <property type="entry name" value="UTP PYROPHOSPHATASE"/>
    <property type="match status" value="1"/>
</dbReference>
<dbReference type="Pfam" id="PF01863">
    <property type="entry name" value="YgjP-like"/>
    <property type="match status" value="1"/>
</dbReference>
<gene>
    <name evidence="2" type="ORF">YHS_11835</name>
</gene>
<protein>
    <submittedName>
        <fullName evidence="2">Metal-dependent hydrolase</fullName>
    </submittedName>
</protein>
<evidence type="ECO:0000259" key="1">
    <source>
        <dbReference type="Pfam" id="PF01863"/>
    </source>
</evidence>
<dbReference type="Gene3D" id="3.30.2010.10">
    <property type="entry name" value="Metalloproteases ('zincins'), catalytic domain"/>
    <property type="match status" value="1"/>
</dbReference>
<proteinExistence type="predicted"/>
<organism evidence="2">
    <name type="scientific">Faucicola osloensis</name>
    <name type="common">Moraxella osloensis</name>
    <dbReference type="NCBI Taxonomy" id="34062"/>
    <lineage>
        <taxon>Bacteria</taxon>
        <taxon>Pseudomonadati</taxon>
        <taxon>Pseudomonadota</taxon>
        <taxon>Gammaproteobacteria</taxon>
        <taxon>Moraxellales</taxon>
        <taxon>Moraxellaceae</taxon>
        <taxon>Faucicola</taxon>
    </lineage>
</organism>
<name>A0AAD0AWW5_FAUOS</name>
<dbReference type="InterPro" id="IPR053136">
    <property type="entry name" value="UTP_pyrophosphatase-like"/>
</dbReference>
<dbReference type="AlphaFoldDB" id="A0AAD0AWW5"/>
<feature type="domain" description="YgjP-like metallopeptidase" evidence="1">
    <location>
        <begin position="40"/>
        <end position="247"/>
    </location>
</feature>
<sequence length="254" mass="29885">MKQKPTQHLSFRYGDEIIDFERVDKAINKATNKATNNDKILIKVHPNCRVVVSAPSHVADDDVMKATAKRSRWIYQQLRQFREQQAHITPRQYVSGESHYYLGKQYQLKVLIQPNEKQGIKLLRGKIEISARQKDSQLVKKLLEEWYKARAKIVFAKRLDVVLEQTLWVKERPPFRILTMKTQWGSCSPKGLLTLNPYLVKAPTLCIDYVILHELCHIAEHNHSERFYQLLTQVMPEWEKTKTRLDSMVVKYID</sequence>
<dbReference type="GO" id="GO:0016787">
    <property type="term" value="F:hydrolase activity"/>
    <property type="evidence" value="ECO:0007669"/>
    <property type="project" value="UniProtKB-KW"/>
</dbReference>
<dbReference type="PANTHER" id="PTHR30399">
    <property type="entry name" value="UNCHARACTERIZED PROTEIN YGJP"/>
    <property type="match status" value="1"/>
</dbReference>
<dbReference type="EMBL" id="CP024176">
    <property type="protein sequence ID" value="ATW70745.1"/>
    <property type="molecule type" value="Genomic_DNA"/>
</dbReference>